<dbReference type="GO" id="GO:0006003">
    <property type="term" value="P:fructose 2,6-bisphosphate metabolic process"/>
    <property type="evidence" value="ECO:0007669"/>
    <property type="project" value="InterPro"/>
</dbReference>
<organism evidence="6 7">
    <name type="scientific">Tieghemiomyces parasiticus</name>
    <dbReference type="NCBI Taxonomy" id="78921"/>
    <lineage>
        <taxon>Eukaryota</taxon>
        <taxon>Fungi</taxon>
        <taxon>Fungi incertae sedis</taxon>
        <taxon>Zoopagomycota</taxon>
        <taxon>Kickxellomycotina</taxon>
        <taxon>Dimargaritomycetes</taxon>
        <taxon>Dimargaritales</taxon>
        <taxon>Dimargaritaceae</taxon>
        <taxon>Tieghemiomyces</taxon>
    </lineage>
</organism>
<protein>
    <submittedName>
        <fullName evidence="6">Fructose-2,6-bisphosphatase</fullName>
    </submittedName>
</protein>
<dbReference type="PANTHER" id="PTHR10606">
    <property type="entry name" value="6-PHOSPHOFRUCTO-2-KINASE/FRUCTOSE-2,6-BISPHOSPHATASE"/>
    <property type="match status" value="1"/>
</dbReference>
<evidence type="ECO:0000259" key="5">
    <source>
        <dbReference type="Pfam" id="PF01591"/>
    </source>
</evidence>
<dbReference type="Gene3D" id="3.40.50.300">
    <property type="entry name" value="P-loop containing nucleotide triphosphate hydrolases"/>
    <property type="match status" value="1"/>
</dbReference>
<dbReference type="PRINTS" id="PR00991">
    <property type="entry name" value="6PFRUCTKNASE"/>
</dbReference>
<dbReference type="GO" id="GO:0003873">
    <property type="term" value="F:6-phosphofructo-2-kinase activity"/>
    <property type="evidence" value="ECO:0007669"/>
    <property type="project" value="InterPro"/>
</dbReference>
<evidence type="ECO:0000256" key="1">
    <source>
        <dbReference type="ARBA" id="ARBA00022741"/>
    </source>
</evidence>
<dbReference type="Gene3D" id="3.40.50.1240">
    <property type="entry name" value="Phosphoglycerate mutase-like"/>
    <property type="match status" value="2"/>
</dbReference>
<dbReference type="InterPro" id="IPR029033">
    <property type="entry name" value="His_PPase_superfam"/>
</dbReference>
<accession>A0A9W7ZZ35</accession>
<dbReference type="GO" id="GO:0005524">
    <property type="term" value="F:ATP binding"/>
    <property type="evidence" value="ECO:0007669"/>
    <property type="project" value="UniProtKB-KW"/>
</dbReference>
<feature type="binding site" evidence="3">
    <location>
        <position position="451"/>
    </location>
    <ligand>
        <name>substrate</name>
    </ligand>
</feature>
<dbReference type="InterPro" id="IPR013078">
    <property type="entry name" value="His_Pase_superF_clade-1"/>
</dbReference>
<evidence type="ECO:0000256" key="3">
    <source>
        <dbReference type="PIRSR" id="PIRSR613078-2"/>
    </source>
</evidence>
<reference evidence="6" key="1">
    <citation type="submission" date="2022-07" db="EMBL/GenBank/DDBJ databases">
        <title>Phylogenomic reconstructions and comparative analyses of Kickxellomycotina fungi.</title>
        <authorList>
            <person name="Reynolds N.K."/>
            <person name="Stajich J.E."/>
            <person name="Barry K."/>
            <person name="Grigoriev I.V."/>
            <person name="Crous P."/>
            <person name="Smith M.E."/>
        </authorList>
    </citation>
    <scope>NUCLEOTIDE SEQUENCE</scope>
    <source>
        <strain evidence="6">RSA 861</strain>
    </source>
</reference>
<dbReference type="SMART" id="SM00855">
    <property type="entry name" value="PGAM"/>
    <property type="match status" value="1"/>
</dbReference>
<dbReference type="EMBL" id="JANBPT010000470">
    <property type="protein sequence ID" value="KAJ1919521.1"/>
    <property type="molecule type" value="Genomic_DNA"/>
</dbReference>
<evidence type="ECO:0000313" key="6">
    <source>
        <dbReference type="EMBL" id="KAJ1919521.1"/>
    </source>
</evidence>
<keyword evidence="1" id="KW-0547">Nucleotide-binding</keyword>
<dbReference type="AlphaFoldDB" id="A0A9W7ZZ35"/>
<evidence type="ECO:0000256" key="2">
    <source>
        <dbReference type="ARBA" id="ARBA00022840"/>
    </source>
</evidence>
<name>A0A9W7ZZ35_9FUNG</name>
<dbReference type="Pfam" id="PF00300">
    <property type="entry name" value="His_Phos_1"/>
    <property type="match status" value="2"/>
</dbReference>
<dbReference type="Pfam" id="PF01591">
    <property type="entry name" value="6PF2K"/>
    <property type="match status" value="1"/>
</dbReference>
<feature type="domain" description="6-phosphofructo-2-kinase" evidence="5">
    <location>
        <begin position="28"/>
        <end position="249"/>
    </location>
</feature>
<dbReference type="SUPFAM" id="SSF53254">
    <property type="entry name" value="Phosphoglycerate mutase-like"/>
    <property type="match status" value="1"/>
</dbReference>
<evidence type="ECO:0000256" key="4">
    <source>
        <dbReference type="SAM" id="MobiDB-lite"/>
    </source>
</evidence>
<dbReference type="InterPro" id="IPR027417">
    <property type="entry name" value="P-loop_NTPase"/>
</dbReference>
<keyword evidence="2" id="KW-0067">ATP-binding</keyword>
<dbReference type="GO" id="GO:0006000">
    <property type="term" value="P:fructose metabolic process"/>
    <property type="evidence" value="ECO:0007669"/>
    <property type="project" value="InterPro"/>
</dbReference>
<proteinExistence type="predicted"/>
<gene>
    <name evidence="6" type="primary">FBP26_4</name>
    <name evidence="6" type="ORF">IWQ60_007222</name>
</gene>
<dbReference type="SUPFAM" id="SSF52540">
    <property type="entry name" value="P-loop containing nucleoside triphosphate hydrolases"/>
    <property type="match status" value="1"/>
</dbReference>
<evidence type="ECO:0000313" key="7">
    <source>
        <dbReference type="Proteomes" id="UP001150569"/>
    </source>
</evidence>
<dbReference type="OrthoDB" id="267323at2759"/>
<comment type="caution">
    <text evidence="6">The sequence shown here is derived from an EMBL/GenBank/DDBJ whole genome shotgun (WGS) entry which is preliminary data.</text>
</comment>
<dbReference type="InterPro" id="IPR003094">
    <property type="entry name" value="6Pfruct_kin"/>
</dbReference>
<dbReference type="FunFam" id="3.40.50.300:FF:000644">
    <property type="entry name" value="GpmB, Fructose-2,6-bisphosphatase"/>
    <property type="match status" value="1"/>
</dbReference>
<dbReference type="PROSITE" id="PS00175">
    <property type="entry name" value="PG_MUTASE"/>
    <property type="match status" value="1"/>
</dbReference>
<feature type="region of interest" description="Disordered" evidence="4">
    <location>
        <begin position="309"/>
        <end position="328"/>
    </location>
</feature>
<dbReference type="InterPro" id="IPR013079">
    <property type="entry name" value="6Phosfructo_kin"/>
</dbReference>
<keyword evidence="7" id="KW-1185">Reference proteome</keyword>
<dbReference type="GO" id="GO:0005829">
    <property type="term" value="C:cytosol"/>
    <property type="evidence" value="ECO:0007669"/>
    <property type="project" value="TreeGrafter"/>
</dbReference>
<dbReference type="CDD" id="cd07067">
    <property type="entry name" value="HP_PGM_like"/>
    <property type="match status" value="2"/>
</dbReference>
<dbReference type="PIRSF" id="PIRSF000709">
    <property type="entry name" value="6PFK_2-Ptase"/>
    <property type="match status" value="1"/>
</dbReference>
<sequence length="607" mass="67493">MSTPDSPGSGVPGTYIQRSALAPDAAYNDDCKLVVVMVGLPARGKSYIVKKLKRYLNWLGFSTKIFNVGNRRRTMASTADPNHNEPNHSSKFFDPDNSQAKAVRDQLAMDSLDELIHWLNHGDGHVAIHDATNSTRNRRRLILDRCEREPNLSVLFVESICDDQSVIRHNVRMKLLSPDYIGMDPADARRDFLLRLRNYERAYQTIGPWEERREAQYCKIINVGKKIIAYNVQGYVAGQCVFYLMNMNLARRQIWITRHGESLDNLSGRIGGDAPLSEKGRIYAEALKCFIQEQRLRFEASLLTSTNSPMVAGSDGTPPHDLPPLPPASLAQVNESLLAHTSGGRTAVAGVDAKPALGKALDAVPVLVSSSSESSTAASPRLAAVPAPTVKSGALPIPIPHTNGHGPLPTTALAVTTGSLELPEVSRSSSLMSGRPLRPPRFTVWTSMLQRTIQTVEPFDASQYDVKHIRSLNEIYAGACEGMTYREIEAKYPAEFAARQANKLYYRYPGNGGESYADVIQRLHPLIVELERTTHSALIVTHNAMTRTLLAYMLDIPTTEMTRMEVPLHTVYCLEPKPFGNECRRYSYNFEARQFELLDNAEHSCRS</sequence>
<feature type="compositionally biased region" description="Basic and acidic residues" evidence="4">
    <location>
        <begin position="82"/>
        <end position="94"/>
    </location>
</feature>
<feature type="region of interest" description="Disordered" evidence="4">
    <location>
        <begin position="76"/>
        <end position="96"/>
    </location>
</feature>
<dbReference type="PANTHER" id="PTHR10606:SF32">
    <property type="entry name" value="6-PHOSPHOFRUCTO-2-KINASE 1"/>
    <property type="match status" value="1"/>
</dbReference>
<dbReference type="InterPro" id="IPR001345">
    <property type="entry name" value="PG/BPGM_mutase_AS"/>
</dbReference>
<dbReference type="Proteomes" id="UP001150569">
    <property type="component" value="Unassembled WGS sequence"/>
</dbReference>